<protein>
    <recommendedName>
        <fullName evidence="1">DUF5615 domain-containing protein</fullName>
    </recommendedName>
</protein>
<evidence type="ECO:0000259" key="1">
    <source>
        <dbReference type="Pfam" id="PF18480"/>
    </source>
</evidence>
<dbReference type="AlphaFoldDB" id="A0A0G1WAM3"/>
<proteinExistence type="predicted"/>
<dbReference type="InterPro" id="IPR041049">
    <property type="entry name" value="DUF5615"/>
</dbReference>
<organism evidence="2 3">
    <name type="scientific">Candidatus Gottesmanbacteria bacterium GW2011_GWA2_47_9</name>
    <dbReference type="NCBI Taxonomy" id="1618445"/>
    <lineage>
        <taxon>Bacteria</taxon>
        <taxon>Candidatus Gottesmaniibacteriota</taxon>
    </lineage>
</organism>
<accession>A0A0G1WAM3</accession>
<dbReference type="EMBL" id="LCOY01000029">
    <property type="protein sequence ID" value="KKU87388.1"/>
    <property type="molecule type" value="Genomic_DNA"/>
</dbReference>
<gene>
    <name evidence="2" type="ORF">UY16_C0029G0027</name>
</gene>
<evidence type="ECO:0000313" key="2">
    <source>
        <dbReference type="EMBL" id="KKU87388.1"/>
    </source>
</evidence>
<evidence type="ECO:0000313" key="3">
    <source>
        <dbReference type="Proteomes" id="UP000034739"/>
    </source>
</evidence>
<sequence>MGHKWHKYKLLLDENLPPRTLFRRLNSRHTLKHVVHDFHKSGLKDPDVYAFAVKYDLIIVTFNERDFFPLTNKSNKTGIISVSPNLSTDQIDKKLTSLLSRCLPSKLYGKFNKLSQET</sequence>
<feature type="domain" description="DUF5615" evidence="1">
    <location>
        <begin position="9"/>
        <end position="103"/>
    </location>
</feature>
<dbReference type="Pfam" id="PF18480">
    <property type="entry name" value="DUF5615"/>
    <property type="match status" value="1"/>
</dbReference>
<dbReference type="Proteomes" id="UP000034739">
    <property type="component" value="Unassembled WGS sequence"/>
</dbReference>
<reference evidence="2 3" key="1">
    <citation type="journal article" date="2015" name="Nature">
        <title>rRNA introns, odd ribosomes, and small enigmatic genomes across a large radiation of phyla.</title>
        <authorList>
            <person name="Brown C.T."/>
            <person name="Hug L.A."/>
            <person name="Thomas B.C."/>
            <person name="Sharon I."/>
            <person name="Castelle C.J."/>
            <person name="Singh A."/>
            <person name="Wilkins M.J."/>
            <person name="Williams K.H."/>
            <person name="Banfield J.F."/>
        </authorList>
    </citation>
    <scope>NUCLEOTIDE SEQUENCE [LARGE SCALE GENOMIC DNA]</scope>
</reference>
<comment type="caution">
    <text evidence="2">The sequence shown here is derived from an EMBL/GenBank/DDBJ whole genome shotgun (WGS) entry which is preliminary data.</text>
</comment>
<name>A0A0G1WAM3_9BACT</name>